<dbReference type="Pfam" id="PF05239">
    <property type="entry name" value="PRC"/>
    <property type="match status" value="1"/>
</dbReference>
<name>A0A542TH19_9ACTN</name>
<evidence type="ECO:0000313" key="3">
    <source>
        <dbReference type="Proteomes" id="UP000318103"/>
    </source>
</evidence>
<dbReference type="SUPFAM" id="SSF50346">
    <property type="entry name" value="PRC-barrel domain"/>
    <property type="match status" value="2"/>
</dbReference>
<dbReference type="OrthoDB" id="4198549at2"/>
<protein>
    <submittedName>
        <fullName evidence="2">PRC-barrel domain protein</fullName>
    </submittedName>
</protein>
<organism evidence="2 3">
    <name type="scientific">Streptomyces puniciscabiei</name>
    <dbReference type="NCBI Taxonomy" id="164348"/>
    <lineage>
        <taxon>Bacteria</taxon>
        <taxon>Bacillati</taxon>
        <taxon>Actinomycetota</taxon>
        <taxon>Actinomycetes</taxon>
        <taxon>Kitasatosporales</taxon>
        <taxon>Streptomycetaceae</taxon>
        <taxon>Streptomyces</taxon>
    </lineage>
</organism>
<dbReference type="InterPro" id="IPR011033">
    <property type="entry name" value="PRC_barrel-like_sf"/>
</dbReference>
<keyword evidence="3" id="KW-1185">Reference proteome</keyword>
<dbReference type="EMBL" id="VFNX01000002">
    <property type="protein sequence ID" value="TQK86145.1"/>
    <property type="molecule type" value="Genomic_DNA"/>
</dbReference>
<gene>
    <name evidence="2" type="ORF">FB563_6240</name>
</gene>
<dbReference type="RefSeq" id="WP_055705066.1">
    <property type="nucleotide sequence ID" value="NZ_JBPJFI010000001.1"/>
</dbReference>
<evidence type="ECO:0000259" key="1">
    <source>
        <dbReference type="Pfam" id="PF05239"/>
    </source>
</evidence>
<dbReference type="InterPro" id="IPR027275">
    <property type="entry name" value="PRC-brl_dom"/>
</dbReference>
<sequence>MMMFSQALGLPVITSVDAEQLGRVESLTIDARNGRVACLRLSGAPKHATTIAWNAIEAVGRDAVIVRSRTGTDPGQSDVPTHHEALGHRVLTEHGTAHGTVKDIAFDNTTGRILTLYTALGDVPADQLLGLGSYAVVVRVEPAGAPGARG</sequence>
<accession>A0A542TH19</accession>
<reference evidence="2 3" key="1">
    <citation type="submission" date="2019-06" db="EMBL/GenBank/DDBJ databases">
        <title>Sequencing the genomes of 1000 actinobacteria strains.</title>
        <authorList>
            <person name="Klenk H.-P."/>
        </authorList>
    </citation>
    <scope>NUCLEOTIDE SEQUENCE [LARGE SCALE GENOMIC DNA]</scope>
    <source>
        <strain evidence="2 3">DSM 41929</strain>
    </source>
</reference>
<evidence type="ECO:0000313" key="2">
    <source>
        <dbReference type="EMBL" id="TQK86145.1"/>
    </source>
</evidence>
<feature type="domain" description="PRC-barrel" evidence="1">
    <location>
        <begin position="6"/>
        <end position="70"/>
    </location>
</feature>
<comment type="caution">
    <text evidence="2">The sequence shown here is derived from an EMBL/GenBank/DDBJ whole genome shotgun (WGS) entry which is preliminary data.</text>
</comment>
<dbReference type="AlphaFoldDB" id="A0A542TH19"/>
<proteinExistence type="predicted"/>
<dbReference type="Proteomes" id="UP000318103">
    <property type="component" value="Unassembled WGS sequence"/>
</dbReference>
<dbReference type="Gene3D" id="2.30.30.240">
    <property type="entry name" value="PRC-barrel domain"/>
    <property type="match status" value="1"/>
</dbReference>